<feature type="domain" description="Metallo-beta-lactamase" evidence="1">
    <location>
        <begin position="7"/>
        <end position="170"/>
    </location>
</feature>
<dbReference type="InterPro" id="IPR050114">
    <property type="entry name" value="UPF0173_UPF0282_UlaG_hydrolase"/>
</dbReference>
<dbReference type="SUPFAM" id="SSF56281">
    <property type="entry name" value="Metallo-hydrolase/oxidoreductase"/>
    <property type="match status" value="1"/>
</dbReference>
<evidence type="ECO:0000313" key="3">
    <source>
        <dbReference type="Proteomes" id="UP000178092"/>
    </source>
</evidence>
<gene>
    <name evidence="2" type="ORF">A3C04_01505</name>
</gene>
<dbReference type="PANTHER" id="PTHR43546">
    <property type="entry name" value="UPF0173 METAL-DEPENDENT HYDROLASE MJ1163-RELATED"/>
    <property type="match status" value="1"/>
</dbReference>
<comment type="caution">
    <text evidence="2">The sequence shown here is derived from an EMBL/GenBank/DDBJ whole genome shotgun (WGS) entry which is preliminary data.</text>
</comment>
<protein>
    <recommendedName>
        <fullName evidence="1">Metallo-beta-lactamase domain-containing protein</fullName>
    </recommendedName>
</protein>
<dbReference type="Pfam" id="PF13483">
    <property type="entry name" value="Lactamase_B_3"/>
    <property type="match status" value="1"/>
</dbReference>
<accession>A0A1G2QZ46</accession>
<dbReference type="Proteomes" id="UP000178092">
    <property type="component" value="Unassembled WGS sequence"/>
</dbReference>
<sequence length="208" mass="23719">MKISKHIHSCLLVEEQGKAVLIDPGSYTLQETALNIEDLKQLDAVLITHEHADHVSLELLRRIMEKFPDIAILTNKQVAAKLAREHIEVFKKEEPSFIKKQNAPHEKILGAIPENTLFHVFGKLTHPGDSFQFAKTKEILALPIQAPWGSMVQAVEKAVEIKPKLVIPIHDWHLRDEARKHFYDAAENYLRTRGIEFRGLEVGETLEC</sequence>
<organism evidence="2 3">
    <name type="scientific">Candidatus Wildermuthbacteria bacterium RIFCSPHIGHO2_02_FULL_45_25</name>
    <dbReference type="NCBI Taxonomy" id="1802450"/>
    <lineage>
        <taxon>Bacteria</taxon>
        <taxon>Candidatus Wildermuthiibacteriota</taxon>
    </lineage>
</organism>
<dbReference type="Gene3D" id="3.60.15.10">
    <property type="entry name" value="Ribonuclease Z/Hydroxyacylglutathione hydrolase-like"/>
    <property type="match status" value="1"/>
</dbReference>
<dbReference type="SMART" id="SM00849">
    <property type="entry name" value="Lactamase_B"/>
    <property type="match status" value="1"/>
</dbReference>
<proteinExistence type="predicted"/>
<dbReference type="PANTHER" id="PTHR43546:SF3">
    <property type="entry name" value="UPF0173 METAL-DEPENDENT HYDROLASE MJ1163"/>
    <property type="match status" value="1"/>
</dbReference>
<evidence type="ECO:0000313" key="2">
    <source>
        <dbReference type="EMBL" id="OHA65628.1"/>
    </source>
</evidence>
<dbReference type="EMBL" id="MHTV01000043">
    <property type="protein sequence ID" value="OHA65628.1"/>
    <property type="molecule type" value="Genomic_DNA"/>
</dbReference>
<reference evidence="2 3" key="1">
    <citation type="journal article" date="2016" name="Nat. Commun.">
        <title>Thousands of microbial genomes shed light on interconnected biogeochemical processes in an aquifer system.</title>
        <authorList>
            <person name="Anantharaman K."/>
            <person name="Brown C.T."/>
            <person name="Hug L.A."/>
            <person name="Sharon I."/>
            <person name="Castelle C.J."/>
            <person name="Probst A.J."/>
            <person name="Thomas B.C."/>
            <person name="Singh A."/>
            <person name="Wilkins M.J."/>
            <person name="Karaoz U."/>
            <person name="Brodie E.L."/>
            <person name="Williams K.H."/>
            <person name="Hubbard S.S."/>
            <person name="Banfield J.F."/>
        </authorList>
    </citation>
    <scope>NUCLEOTIDE SEQUENCE [LARGE SCALE GENOMIC DNA]</scope>
</reference>
<dbReference type="AlphaFoldDB" id="A0A1G2QZ46"/>
<name>A0A1G2QZ46_9BACT</name>
<evidence type="ECO:0000259" key="1">
    <source>
        <dbReference type="SMART" id="SM00849"/>
    </source>
</evidence>
<dbReference type="InterPro" id="IPR036866">
    <property type="entry name" value="RibonucZ/Hydroxyglut_hydro"/>
</dbReference>
<dbReference type="InterPro" id="IPR001279">
    <property type="entry name" value="Metallo-B-lactamas"/>
</dbReference>